<comment type="caution">
    <text evidence="1">The sequence shown here is derived from an EMBL/GenBank/DDBJ whole genome shotgun (WGS) entry which is preliminary data.</text>
</comment>
<protein>
    <submittedName>
        <fullName evidence="1">Uncharacterized protein</fullName>
    </submittedName>
</protein>
<keyword evidence="2" id="KW-1185">Reference proteome</keyword>
<reference evidence="1 2" key="1">
    <citation type="submission" date="2021-03" db="EMBL/GenBank/DDBJ databases">
        <title>Genomic Encyclopedia of Type Strains, Phase IV (KMG-IV): sequencing the most valuable type-strain genomes for metagenomic binning, comparative biology and taxonomic classification.</title>
        <authorList>
            <person name="Goeker M."/>
        </authorList>
    </citation>
    <scope>NUCLEOTIDE SEQUENCE [LARGE SCALE GENOMIC DNA]</scope>
    <source>
        <strain evidence="1 2">DSM 21292</strain>
    </source>
</reference>
<dbReference type="Pfam" id="PF22091">
    <property type="entry name" value="DUF6941"/>
    <property type="match status" value="1"/>
</dbReference>
<sequence>MITSLIVCDTIRFNPTERCHHLGKLINETEVTTFPAILELHILARLSKSEVNQPYELELQFLDDKGKIRGLTEKKVVYNHRSAERVPGADINFIMKGLVVRGGNYQIRLYINGHASYDYPIHVVITDKKRSG</sequence>
<name>A0ABS4RX53_PAEXY</name>
<dbReference type="Proteomes" id="UP000810207">
    <property type="component" value="Unassembled WGS sequence"/>
</dbReference>
<evidence type="ECO:0000313" key="1">
    <source>
        <dbReference type="EMBL" id="MBP2247471.1"/>
    </source>
</evidence>
<accession>A0ABS4RX53</accession>
<organism evidence="1 2">
    <name type="scientific">Paenibacillus xylanexedens</name>
    <dbReference type="NCBI Taxonomy" id="528191"/>
    <lineage>
        <taxon>Bacteria</taxon>
        <taxon>Bacillati</taxon>
        <taxon>Bacillota</taxon>
        <taxon>Bacilli</taxon>
        <taxon>Bacillales</taxon>
        <taxon>Paenibacillaceae</taxon>
        <taxon>Paenibacillus</taxon>
    </lineage>
</organism>
<proteinExistence type="predicted"/>
<evidence type="ECO:0000313" key="2">
    <source>
        <dbReference type="Proteomes" id="UP000810207"/>
    </source>
</evidence>
<dbReference type="RefSeq" id="WP_415841505.1">
    <property type="nucleotide sequence ID" value="NZ_CBCSLC010000032.1"/>
</dbReference>
<gene>
    <name evidence="1" type="ORF">J2Z28_004134</name>
</gene>
<dbReference type="EMBL" id="JAGIKV010000016">
    <property type="protein sequence ID" value="MBP2247471.1"/>
    <property type="molecule type" value="Genomic_DNA"/>
</dbReference>
<dbReference type="InterPro" id="IPR054221">
    <property type="entry name" value="DUF6941"/>
</dbReference>